<dbReference type="PROSITE" id="PS51318">
    <property type="entry name" value="TAT"/>
    <property type="match status" value="1"/>
</dbReference>
<accession>A0A3A6QSF9</accession>
<proteinExistence type="predicted"/>
<dbReference type="AlphaFoldDB" id="A0A3A6QSF9"/>
<dbReference type="Proteomes" id="UP000281564">
    <property type="component" value="Unassembled WGS sequence"/>
</dbReference>
<dbReference type="InterPro" id="IPR006311">
    <property type="entry name" value="TAT_signal"/>
</dbReference>
<sequence>MTETPSVSRRRLLAAGGVGLGLAAAGCMAPGSERRATAFLQLSEDAQAELQTQNQRLRQELQNGSISRQEAGQQVSELRGELTDELVDSATTEAESLGLTVEDSITPPSGSPLLLVSGSESALLDYMNVDMVTGLTSPDQFEELQQQRAQAANQTTQPTG</sequence>
<name>A0A3A6QSF9_9EURY</name>
<keyword evidence="2" id="KW-1185">Reference proteome</keyword>
<gene>
    <name evidence="1" type="ORF">DP106_00555</name>
</gene>
<dbReference type="OrthoDB" id="380251at2157"/>
<reference evidence="1 2" key="1">
    <citation type="submission" date="2018-06" db="EMBL/GenBank/DDBJ databases">
        <title>Halonotius sp. F13-13 a new haloarchaeeon isolated from a solar saltern from Isla Cristina, Huelva, Spain.</title>
        <authorList>
            <person name="Duran-Viseras A."/>
            <person name="Sanchez-Porro C."/>
            <person name="Ventosa A."/>
        </authorList>
    </citation>
    <scope>NUCLEOTIDE SEQUENCE [LARGE SCALE GENOMIC DNA]</scope>
    <source>
        <strain evidence="1 2">CECT 7525</strain>
    </source>
</reference>
<evidence type="ECO:0000313" key="2">
    <source>
        <dbReference type="Proteomes" id="UP000281564"/>
    </source>
</evidence>
<organism evidence="1 2">
    <name type="scientific">Halonotius pteroides</name>
    <dbReference type="NCBI Taxonomy" id="268735"/>
    <lineage>
        <taxon>Archaea</taxon>
        <taxon>Methanobacteriati</taxon>
        <taxon>Methanobacteriota</taxon>
        <taxon>Stenosarchaea group</taxon>
        <taxon>Halobacteria</taxon>
        <taxon>Halobacteriales</taxon>
        <taxon>Haloferacaceae</taxon>
        <taxon>Halonotius</taxon>
    </lineage>
</organism>
<protein>
    <submittedName>
        <fullName evidence="1">Uncharacterized protein</fullName>
    </submittedName>
</protein>
<dbReference type="EMBL" id="QMDW01000001">
    <property type="protein sequence ID" value="RJX51840.1"/>
    <property type="molecule type" value="Genomic_DNA"/>
</dbReference>
<comment type="caution">
    <text evidence="1">The sequence shown here is derived from an EMBL/GenBank/DDBJ whole genome shotgun (WGS) entry which is preliminary data.</text>
</comment>
<evidence type="ECO:0000313" key="1">
    <source>
        <dbReference type="EMBL" id="RJX51840.1"/>
    </source>
</evidence>
<dbReference type="RefSeq" id="WP_120082572.1">
    <property type="nucleotide sequence ID" value="NZ_QMDW01000001.1"/>
</dbReference>